<proteinExistence type="inferred from homology"/>
<dbReference type="GO" id="GO:0009116">
    <property type="term" value="P:nucleoside metabolic process"/>
    <property type="evidence" value="ECO:0007669"/>
    <property type="project" value="InterPro"/>
</dbReference>
<dbReference type="RefSeq" id="WP_141924367.1">
    <property type="nucleotide sequence ID" value="NZ_VFQC01000001.1"/>
</dbReference>
<evidence type="ECO:0000256" key="2">
    <source>
        <dbReference type="ARBA" id="ARBA00005058"/>
    </source>
</evidence>
<dbReference type="InterPro" id="IPR035994">
    <property type="entry name" value="Nucleoside_phosphorylase_sf"/>
</dbReference>
<evidence type="ECO:0000256" key="7">
    <source>
        <dbReference type="ARBA" id="ARBA00031036"/>
    </source>
</evidence>
<evidence type="ECO:0000313" key="11">
    <source>
        <dbReference type="Proteomes" id="UP000317422"/>
    </source>
</evidence>
<evidence type="ECO:0000256" key="4">
    <source>
        <dbReference type="ARBA" id="ARBA00011886"/>
    </source>
</evidence>
<dbReference type="InterPro" id="IPR000845">
    <property type="entry name" value="Nucleoside_phosphorylase_d"/>
</dbReference>
<dbReference type="Pfam" id="PF01048">
    <property type="entry name" value="PNP_UDP_1"/>
    <property type="match status" value="1"/>
</dbReference>
<evidence type="ECO:0000256" key="6">
    <source>
        <dbReference type="ARBA" id="ARBA00022679"/>
    </source>
</evidence>
<dbReference type="NCBIfam" id="NF006054">
    <property type="entry name" value="PRK08202.1"/>
    <property type="match status" value="1"/>
</dbReference>
<dbReference type="GO" id="GO:0005737">
    <property type="term" value="C:cytoplasm"/>
    <property type="evidence" value="ECO:0007669"/>
    <property type="project" value="TreeGrafter"/>
</dbReference>
<comment type="catalytic activity">
    <reaction evidence="8">
        <text>a purine 2'-deoxy-D-ribonucleoside + phosphate = a purine nucleobase + 2-deoxy-alpha-D-ribose 1-phosphate</text>
        <dbReference type="Rhea" id="RHEA:36431"/>
        <dbReference type="ChEBI" id="CHEBI:26386"/>
        <dbReference type="ChEBI" id="CHEBI:43474"/>
        <dbReference type="ChEBI" id="CHEBI:57259"/>
        <dbReference type="ChEBI" id="CHEBI:142361"/>
        <dbReference type="EC" id="2.4.2.1"/>
    </reaction>
</comment>
<dbReference type="UniPathway" id="UPA00606"/>
<comment type="pathway">
    <text evidence="2">Purine metabolism; purine nucleoside salvage.</text>
</comment>
<dbReference type="PANTHER" id="PTHR11904">
    <property type="entry name" value="METHYLTHIOADENOSINE/PURINE NUCLEOSIDE PHOSPHORYLASE"/>
    <property type="match status" value="1"/>
</dbReference>
<organism evidence="10 11">
    <name type="scientific">Haloactinospora alba</name>
    <dbReference type="NCBI Taxonomy" id="405555"/>
    <lineage>
        <taxon>Bacteria</taxon>
        <taxon>Bacillati</taxon>
        <taxon>Actinomycetota</taxon>
        <taxon>Actinomycetes</taxon>
        <taxon>Streptosporangiales</taxon>
        <taxon>Nocardiopsidaceae</taxon>
        <taxon>Haloactinospora</taxon>
    </lineage>
</organism>
<evidence type="ECO:0000259" key="9">
    <source>
        <dbReference type="Pfam" id="PF01048"/>
    </source>
</evidence>
<reference evidence="10 11" key="1">
    <citation type="submission" date="2019-06" db="EMBL/GenBank/DDBJ databases">
        <title>Sequencing the genomes of 1000 actinobacteria strains.</title>
        <authorList>
            <person name="Klenk H.-P."/>
        </authorList>
    </citation>
    <scope>NUCLEOTIDE SEQUENCE [LARGE SCALE GENOMIC DNA]</scope>
    <source>
        <strain evidence="10 11">DSM 45015</strain>
    </source>
</reference>
<gene>
    <name evidence="10" type="ORF">FHX37_2920</name>
</gene>
<dbReference type="SUPFAM" id="SSF53167">
    <property type="entry name" value="Purine and uridine phosphorylases"/>
    <property type="match status" value="1"/>
</dbReference>
<dbReference type="EC" id="2.4.2.1" evidence="4"/>
<comment type="function">
    <text evidence="1">The purine nucleoside phosphorylases catalyze the phosphorolytic breakdown of the N-glycosidic bond in the beta-(deoxy)ribonucleoside molecules, with the formation of the corresponding free purine bases and pentose-1-phosphate. Cleaves guanosine, inosine, 2'-deoxyguanosine and 2'-deoxyinosine.</text>
</comment>
<dbReference type="InterPro" id="IPR011268">
    <property type="entry name" value="Purine_phosphorylase"/>
</dbReference>
<protein>
    <recommendedName>
        <fullName evidence="4">purine-nucleoside phosphorylase</fullName>
        <ecNumber evidence="4">2.4.2.1</ecNumber>
    </recommendedName>
    <alternativeName>
        <fullName evidence="7">Inosine-guanosine phosphorylase</fullName>
    </alternativeName>
</protein>
<keyword evidence="11" id="KW-1185">Reference proteome</keyword>
<evidence type="ECO:0000256" key="8">
    <source>
        <dbReference type="ARBA" id="ARBA00048556"/>
    </source>
</evidence>
<evidence type="ECO:0000256" key="1">
    <source>
        <dbReference type="ARBA" id="ARBA00002678"/>
    </source>
</evidence>
<comment type="caution">
    <text evidence="10">The sequence shown here is derived from an EMBL/GenBank/DDBJ whole genome shotgun (WGS) entry which is preliminary data.</text>
</comment>
<evidence type="ECO:0000256" key="3">
    <source>
        <dbReference type="ARBA" id="ARBA00006751"/>
    </source>
</evidence>
<dbReference type="GO" id="GO:0004731">
    <property type="term" value="F:purine-nucleoside phosphorylase activity"/>
    <property type="evidence" value="ECO:0007669"/>
    <property type="project" value="UniProtKB-EC"/>
</dbReference>
<dbReference type="CDD" id="cd09009">
    <property type="entry name" value="PNP-EcPNPII_like"/>
    <property type="match status" value="1"/>
</dbReference>
<dbReference type="OrthoDB" id="1523230at2"/>
<evidence type="ECO:0000313" key="10">
    <source>
        <dbReference type="EMBL" id="TQN32931.1"/>
    </source>
</evidence>
<comment type="similarity">
    <text evidence="3">Belongs to the PNP/MTAP phosphorylase family.</text>
</comment>
<accession>A0A543NM73</accession>
<dbReference type="EMBL" id="VFQC01000001">
    <property type="protein sequence ID" value="TQN32931.1"/>
    <property type="molecule type" value="Genomic_DNA"/>
</dbReference>
<dbReference type="Gene3D" id="3.40.50.1580">
    <property type="entry name" value="Nucleoside phosphorylase domain"/>
    <property type="match status" value="1"/>
</dbReference>
<dbReference type="Proteomes" id="UP000317422">
    <property type="component" value="Unassembled WGS sequence"/>
</dbReference>
<evidence type="ECO:0000256" key="5">
    <source>
        <dbReference type="ARBA" id="ARBA00022676"/>
    </source>
</evidence>
<dbReference type="AlphaFoldDB" id="A0A543NM73"/>
<dbReference type="PANTHER" id="PTHR11904:SF9">
    <property type="entry name" value="PURINE NUCLEOSIDE PHOSPHORYLASE-RELATED"/>
    <property type="match status" value="1"/>
</dbReference>
<keyword evidence="5" id="KW-0328">Glycosyltransferase</keyword>
<sequence>MSDPTHYHSGTRTAEAKALAVTAADELRTRCDTDGYDAVVVLGSGWTHASGSLGTPDTEFDVTELSGFSAPSAVGHSTKVRSLRLGTTRVLVFLGRTHLYETGAPMRVAHAVRTGVAAGAELVVLTGSAGALRNDFAEGQPVMVRDHINLTGTSPLSGADFVDLSEAYSPQLRRELQHLDGSLTEGVYATTTGPHLQTPAELRMLRMAGADLVGHSFALETIAAVEMGAQVLGLAMVSNDAIGAVLDSFDPARALRVPEQRAPAMGELLSRFLQG</sequence>
<keyword evidence="6" id="KW-0808">Transferase</keyword>
<name>A0A543NM73_9ACTN</name>
<feature type="domain" description="Nucleoside phosphorylase" evidence="9">
    <location>
        <begin position="70"/>
        <end position="272"/>
    </location>
</feature>